<reference evidence="2" key="1">
    <citation type="journal article" date="2020" name="mSystems">
        <title>Genome- and Community-Level Interaction Insights into Carbon Utilization and Element Cycling Functions of Hydrothermarchaeota in Hydrothermal Sediment.</title>
        <authorList>
            <person name="Zhou Z."/>
            <person name="Liu Y."/>
            <person name="Xu W."/>
            <person name="Pan J."/>
            <person name="Luo Z.H."/>
            <person name="Li M."/>
        </authorList>
    </citation>
    <scope>NUCLEOTIDE SEQUENCE [LARGE SCALE GENOMIC DNA]</scope>
    <source>
        <strain evidence="2">SpSt-210</strain>
    </source>
</reference>
<organism evidence="2">
    <name type="scientific">Thermorudis peleae</name>
    <dbReference type="NCBI Taxonomy" id="1382356"/>
    <lineage>
        <taxon>Bacteria</taxon>
        <taxon>Pseudomonadati</taxon>
        <taxon>Thermomicrobiota</taxon>
        <taxon>Thermomicrobia</taxon>
        <taxon>Thermomicrobia incertae sedis</taxon>
        <taxon>Thermorudis</taxon>
    </lineage>
</organism>
<proteinExistence type="predicted"/>
<dbReference type="GO" id="GO:0008649">
    <property type="term" value="F:rRNA methyltransferase activity"/>
    <property type="evidence" value="ECO:0007669"/>
    <property type="project" value="InterPro"/>
</dbReference>
<feature type="region of interest" description="Disordered" evidence="1">
    <location>
        <begin position="1"/>
        <end position="20"/>
    </location>
</feature>
<dbReference type="SUPFAM" id="SSF53756">
    <property type="entry name" value="UDP-Glycosyltransferase/glycogen phosphorylase"/>
    <property type="match status" value="1"/>
</dbReference>
<dbReference type="InterPro" id="IPR029063">
    <property type="entry name" value="SAM-dependent_MTases_sf"/>
</dbReference>
<gene>
    <name evidence="2" type="ORF">ENP34_09145</name>
</gene>
<dbReference type="AlphaFoldDB" id="A0A831TD24"/>
<dbReference type="PANTHER" id="PTHR45947">
    <property type="entry name" value="SULFOQUINOVOSYL TRANSFERASE SQD2"/>
    <property type="match status" value="1"/>
</dbReference>
<dbReference type="GO" id="GO:0016757">
    <property type="term" value="F:glycosyltransferase activity"/>
    <property type="evidence" value="ECO:0007669"/>
    <property type="project" value="TreeGrafter"/>
</dbReference>
<accession>A0A831TD24</accession>
<sequence>MDGSASGPGRARGEGRGEGLITGPRRAQLIRGARVALGRPLTAEELSSLERYLALIATWSRVHRLTGSTEPGWLIEHVILDSLLFARALGRVPETLLDIGPGAGAPGLPLKIVGEGRDRAALMAQAGPTIEFLGQVPEDEKFHLYARCRAAVFPAEDDFGIAQVEVQAAGRPAIALARGGALDTVVDGVTGVLFPDQTVESLIEAVRRFERLHFSTGDIVRQARRFSRARFKEEMRDLIERELEARRAMPGAPVSEEVQRVWS</sequence>
<dbReference type="PANTHER" id="PTHR45947:SF3">
    <property type="entry name" value="SULFOQUINOVOSYL TRANSFERASE SQD2"/>
    <property type="match status" value="1"/>
</dbReference>
<dbReference type="EMBL" id="DSIY01000215">
    <property type="protein sequence ID" value="HEG91592.1"/>
    <property type="molecule type" value="Genomic_DNA"/>
</dbReference>
<dbReference type="Gene3D" id="3.40.50.2000">
    <property type="entry name" value="Glycogen Phosphorylase B"/>
    <property type="match status" value="1"/>
</dbReference>
<dbReference type="GO" id="GO:0005737">
    <property type="term" value="C:cytoplasm"/>
    <property type="evidence" value="ECO:0007669"/>
    <property type="project" value="InterPro"/>
</dbReference>
<name>A0A831TD24_9BACT</name>
<evidence type="ECO:0000256" key="1">
    <source>
        <dbReference type="SAM" id="MobiDB-lite"/>
    </source>
</evidence>
<dbReference type="InterPro" id="IPR050194">
    <property type="entry name" value="Glycosyltransferase_grp1"/>
</dbReference>
<comment type="caution">
    <text evidence="2">The sequence shown here is derived from an EMBL/GenBank/DDBJ whole genome shotgun (WGS) entry which is preliminary data.</text>
</comment>
<dbReference type="SUPFAM" id="SSF53335">
    <property type="entry name" value="S-adenosyl-L-methionine-dependent methyltransferases"/>
    <property type="match status" value="1"/>
</dbReference>
<dbReference type="Pfam" id="PF13692">
    <property type="entry name" value="Glyco_trans_1_4"/>
    <property type="match status" value="1"/>
</dbReference>
<evidence type="ECO:0000313" key="2">
    <source>
        <dbReference type="EMBL" id="HEG91592.1"/>
    </source>
</evidence>
<protein>
    <submittedName>
        <fullName evidence="2">Glycosyltransferase</fullName>
    </submittedName>
</protein>
<keyword evidence="2" id="KW-0808">Transferase</keyword>